<protein>
    <recommendedName>
        <fullName evidence="5">DRBM domain-containing protein</fullName>
    </recommendedName>
</protein>
<sequence length="589" mass="63262">MYKSKLQELCQQRAWELPTYESSRQGQAHNPRFLATVTVNNISFHSPSPSNTSKKAQNDAAKLAYEHFSISRPSPSPSPSVSGDYQQLFLFTVLLNSFCNGSFLPFCSAYLHRMSSRNYPYATRATLLIEVAAGSLSERAGAITCLSPGGTSQFNTQDANRTSQINEALAAAENDESFGGSLSVSTRANSHLSPKWSLQLNTQNANQTPQVNEATTVARNDESSGDMQRLFKSQLQTYAQKRNFALPVYSCERVGPPHSSRFKCMVTVNGQTFDGLEYFPSLSKAEHAAAKAALMSLLPNGVEEDESGYKNLLQELAQREGCGLPTYRTNKSGEAHVPTFVSTVEIEGEIFTGQGAKTKKQAEMSAAKTAYTALKQRNSSPGPAFLSPACQFQEAPQSSTLLATACQVQEAPQSSTLLAPACQVQEAVQSTTCHSPAHQGHEALQFSTPSLLADLTAYLQQNIQPKLPVPSEQDEGDRVCSEVRSRHPFIASSGQDSVSAVTSITSSSGVAISSLPKHDLSSSSLPSDSSTSSAASTSIEQLVGRSTTCQSRIIVHPRGATVTYPSGTTVLPISDGNWVAVKIPPQPSQ</sequence>
<dbReference type="Pfam" id="PF00035">
    <property type="entry name" value="dsrm"/>
    <property type="match status" value="3"/>
</dbReference>
<dbReference type="PANTHER" id="PTHR46031">
    <property type="match status" value="1"/>
</dbReference>
<keyword evidence="7" id="KW-1185">Reference proteome</keyword>
<evidence type="ECO:0000256" key="3">
    <source>
        <dbReference type="PROSITE-ProRule" id="PRU00266"/>
    </source>
</evidence>
<feature type="region of interest" description="Disordered" evidence="4">
    <location>
        <begin position="515"/>
        <end position="539"/>
    </location>
</feature>
<comment type="caution">
    <text evidence="6">The sequence shown here is derived from an EMBL/GenBank/DDBJ whole genome shotgun (WGS) entry which is preliminary data.</text>
</comment>
<proteinExistence type="predicted"/>
<dbReference type="PROSITE" id="PS50137">
    <property type="entry name" value="DS_RBD"/>
    <property type="match status" value="3"/>
</dbReference>
<dbReference type="AlphaFoldDB" id="A0A8X7YJG6"/>
<evidence type="ECO:0000256" key="1">
    <source>
        <dbReference type="ARBA" id="ARBA00022737"/>
    </source>
</evidence>
<evidence type="ECO:0000256" key="4">
    <source>
        <dbReference type="SAM" id="MobiDB-lite"/>
    </source>
</evidence>
<feature type="domain" description="DRBM" evidence="5">
    <location>
        <begin position="230"/>
        <end position="299"/>
    </location>
</feature>
<evidence type="ECO:0000256" key="2">
    <source>
        <dbReference type="ARBA" id="ARBA00022884"/>
    </source>
</evidence>
<dbReference type="Proteomes" id="UP000886885">
    <property type="component" value="Chromosome 13A"/>
</dbReference>
<keyword evidence="2 3" id="KW-0694">RNA-binding</keyword>
<evidence type="ECO:0000313" key="6">
    <source>
        <dbReference type="EMBL" id="KAG6751916.1"/>
    </source>
</evidence>
<feature type="compositionally biased region" description="Low complexity" evidence="4">
    <location>
        <begin position="515"/>
        <end position="538"/>
    </location>
</feature>
<dbReference type="PANTHER" id="PTHR46031:SF16">
    <property type="entry name" value="DOUBLE-STRANDED RNA-BINDING PROTEIN 4"/>
    <property type="match status" value="1"/>
</dbReference>
<accession>A0A8X7YJG6</accession>
<gene>
    <name evidence="6" type="ORF">POTOM_044131</name>
</gene>
<evidence type="ECO:0000259" key="5">
    <source>
        <dbReference type="PROSITE" id="PS50137"/>
    </source>
</evidence>
<feature type="domain" description="DRBM" evidence="5">
    <location>
        <begin position="308"/>
        <end position="376"/>
    </location>
</feature>
<dbReference type="InterPro" id="IPR014720">
    <property type="entry name" value="dsRBD_dom"/>
</dbReference>
<dbReference type="GO" id="GO:0003723">
    <property type="term" value="F:RNA binding"/>
    <property type="evidence" value="ECO:0007669"/>
    <property type="project" value="UniProtKB-UniRule"/>
</dbReference>
<organism evidence="6 7">
    <name type="scientific">Populus tomentosa</name>
    <name type="common">Chinese white poplar</name>
    <dbReference type="NCBI Taxonomy" id="118781"/>
    <lineage>
        <taxon>Eukaryota</taxon>
        <taxon>Viridiplantae</taxon>
        <taxon>Streptophyta</taxon>
        <taxon>Embryophyta</taxon>
        <taxon>Tracheophyta</taxon>
        <taxon>Spermatophyta</taxon>
        <taxon>Magnoliopsida</taxon>
        <taxon>eudicotyledons</taxon>
        <taxon>Gunneridae</taxon>
        <taxon>Pentapetalae</taxon>
        <taxon>rosids</taxon>
        <taxon>fabids</taxon>
        <taxon>Malpighiales</taxon>
        <taxon>Salicaceae</taxon>
        <taxon>Saliceae</taxon>
        <taxon>Populus</taxon>
    </lineage>
</organism>
<reference evidence="6" key="1">
    <citation type="journal article" date="2020" name="bioRxiv">
        <title>Hybrid origin of Populus tomentosa Carr. identified through genome sequencing and phylogenomic analysis.</title>
        <authorList>
            <person name="An X."/>
            <person name="Gao K."/>
            <person name="Chen Z."/>
            <person name="Li J."/>
            <person name="Yang X."/>
            <person name="Yang X."/>
            <person name="Zhou J."/>
            <person name="Guo T."/>
            <person name="Zhao T."/>
            <person name="Huang S."/>
            <person name="Miao D."/>
            <person name="Khan W.U."/>
            <person name="Rao P."/>
            <person name="Ye M."/>
            <person name="Lei B."/>
            <person name="Liao W."/>
            <person name="Wang J."/>
            <person name="Ji L."/>
            <person name="Li Y."/>
            <person name="Guo B."/>
            <person name="Mustafa N.S."/>
            <person name="Li S."/>
            <person name="Yun Q."/>
            <person name="Keller S.R."/>
            <person name="Mao J."/>
            <person name="Zhang R."/>
            <person name="Strauss S.H."/>
        </authorList>
    </citation>
    <scope>NUCLEOTIDE SEQUENCE</scope>
    <source>
        <strain evidence="6">GM15</strain>
        <tissue evidence="6">Leaf</tissue>
    </source>
</reference>
<dbReference type="EMBL" id="JAAWWB010000025">
    <property type="protein sequence ID" value="KAG6751916.1"/>
    <property type="molecule type" value="Genomic_DNA"/>
</dbReference>
<evidence type="ECO:0000313" key="7">
    <source>
        <dbReference type="Proteomes" id="UP000886885"/>
    </source>
</evidence>
<dbReference type="OrthoDB" id="5988181at2759"/>
<name>A0A8X7YJG6_POPTO</name>
<keyword evidence="1" id="KW-0677">Repeat</keyword>
<dbReference type="SMART" id="SM00358">
    <property type="entry name" value="DSRM"/>
    <property type="match status" value="3"/>
</dbReference>
<feature type="domain" description="DRBM" evidence="5">
    <location>
        <begin position="1"/>
        <end position="70"/>
    </location>
</feature>